<keyword evidence="2" id="KW-0175">Coiled coil</keyword>
<dbReference type="EMBL" id="JAFCMP010000043">
    <property type="protein sequence ID" value="KAG5189910.1"/>
    <property type="molecule type" value="Genomic_DNA"/>
</dbReference>
<dbReference type="OrthoDB" id="186625at2759"/>
<accession>A0A836CKG4</accession>
<organism evidence="5 6">
    <name type="scientific">Tribonema minus</name>
    <dbReference type="NCBI Taxonomy" id="303371"/>
    <lineage>
        <taxon>Eukaryota</taxon>
        <taxon>Sar</taxon>
        <taxon>Stramenopiles</taxon>
        <taxon>Ochrophyta</taxon>
        <taxon>PX clade</taxon>
        <taxon>Xanthophyceae</taxon>
        <taxon>Tribonematales</taxon>
        <taxon>Tribonemataceae</taxon>
        <taxon>Tribonema</taxon>
    </lineage>
</organism>
<evidence type="ECO:0000256" key="1">
    <source>
        <dbReference type="ARBA" id="ARBA00022837"/>
    </source>
</evidence>
<keyword evidence="6" id="KW-1185">Reference proteome</keyword>
<evidence type="ECO:0000313" key="6">
    <source>
        <dbReference type="Proteomes" id="UP000664859"/>
    </source>
</evidence>
<evidence type="ECO:0000259" key="4">
    <source>
        <dbReference type="PROSITE" id="PS50222"/>
    </source>
</evidence>
<dbReference type="InterPro" id="IPR002048">
    <property type="entry name" value="EF_hand_dom"/>
</dbReference>
<evidence type="ECO:0000256" key="3">
    <source>
        <dbReference type="SAM" id="MobiDB-lite"/>
    </source>
</evidence>
<gene>
    <name evidence="5" type="ORF">JKP88DRAFT_252636</name>
</gene>
<evidence type="ECO:0000313" key="5">
    <source>
        <dbReference type="EMBL" id="KAG5189910.1"/>
    </source>
</evidence>
<feature type="region of interest" description="Disordered" evidence="3">
    <location>
        <begin position="608"/>
        <end position="634"/>
    </location>
</feature>
<dbReference type="InterPro" id="IPR011992">
    <property type="entry name" value="EF-hand-dom_pair"/>
</dbReference>
<reference evidence="5" key="1">
    <citation type="submission" date="2021-02" db="EMBL/GenBank/DDBJ databases">
        <title>First Annotated Genome of the Yellow-green Alga Tribonema minus.</title>
        <authorList>
            <person name="Mahan K.M."/>
        </authorList>
    </citation>
    <scope>NUCLEOTIDE SEQUENCE</scope>
    <source>
        <strain evidence="5">UTEX B ZZ1240</strain>
    </source>
</reference>
<feature type="coiled-coil region" evidence="2">
    <location>
        <begin position="650"/>
        <end position="677"/>
    </location>
</feature>
<protein>
    <recommendedName>
        <fullName evidence="4">EF-hand domain-containing protein</fullName>
    </recommendedName>
</protein>
<dbReference type="Proteomes" id="UP000664859">
    <property type="component" value="Unassembled WGS sequence"/>
</dbReference>
<dbReference type="Gene3D" id="1.10.238.10">
    <property type="entry name" value="EF-hand"/>
    <property type="match status" value="1"/>
</dbReference>
<feature type="domain" description="EF-hand" evidence="4">
    <location>
        <begin position="88"/>
        <end position="123"/>
    </location>
</feature>
<dbReference type="GO" id="GO:0005509">
    <property type="term" value="F:calcium ion binding"/>
    <property type="evidence" value="ECO:0007669"/>
    <property type="project" value="InterPro"/>
</dbReference>
<comment type="caution">
    <text evidence="5">The sequence shown here is derived from an EMBL/GenBank/DDBJ whole genome shotgun (WGS) entry which is preliminary data.</text>
</comment>
<sequence length="691" mass="74076">MWPSSVLAGKSALEIRGMNRACFRLEQTQPGAQWMAFREQRHKDERMAARYARAHAGLDKKPITPTVELFLKRLRLVLHKLMKKKGGSAFSIIRNACLKWDLDNSGAIAVEELLGACRSIGVPITRQEAEEVVYCYDARDTVIIAFRAKLKDLLARRIREQGGSEMGILKALFLKWNTSRSFATSADDVRGALRKLGMNLTRSQADEVVGYYTPRSAAAQARMCASAYCDNGGGGSSGGNGGAAAAAAAAALDAASYFDFRELIHDIVKGERSILAFPSQEEMEAVQREGLVQETHRECLNDMAFTARPVRKPRNREVEKFKLRLRDRLELIIEHRGGIHHAREMDYTLLCREIEGMSHDILSYVEDCDVLRGLDHAVREPPLNAEVRAYVRGGVERAAARAAATAGAAGAAIAPRDLFLGTCLRFDAGSTGMVDGAGLRRVCSELGVALKLAEADKMCMWYELGLTLTPTLIWALDLTLTLGVRHVRAALRGVTISVPRYYHADVRVACTTSAPLSYPIVQMCAWYEHGGRAAFPYKELTDDMFGPAVSTAPAAAAVATRLSAAAAAAALRRHHSATAASNKRAAAAAAAAAAGSVLPQLSGGSARRAVAASPNPSCDKSRPRRHNVGGGAAMGAAAGGAAAATAGASVADIERKRAQLQKRLKELDEARDALVGIKTAQQSAVADCAGA</sequence>
<dbReference type="InterPro" id="IPR018247">
    <property type="entry name" value="EF_Hand_1_Ca_BS"/>
</dbReference>
<dbReference type="AlphaFoldDB" id="A0A836CKG4"/>
<evidence type="ECO:0000256" key="2">
    <source>
        <dbReference type="SAM" id="Coils"/>
    </source>
</evidence>
<dbReference type="SUPFAM" id="SSF47473">
    <property type="entry name" value="EF-hand"/>
    <property type="match status" value="1"/>
</dbReference>
<dbReference type="PROSITE" id="PS00018">
    <property type="entry name" value="EF_HAND_1"/>
    <property type="match status" value="1"/>
</dbReference>
<name>A0A836CKG4_9STRA</name>
<dbReference type="PROSITE" id="PS50222">
    <property type="entry name" value="EF_HAND_2"/>
    <property type="match status" value="1"/>
</dbReference>
<proteinExistence type="predicted"/>
<keyword evidence="1" id="KW-0106">Calcium</keyword>